<accession>B8CDC1</accession>
<feature type="compositionally biased region" description="Low complexity" evidence="1">
    <location>
        <begin position="168"/>
        <end position="184"/>
    </location>
</feature>
<sequence>MDSSGISQEEDSEGGVSVSVVSRDLVGGDGEPARAEPSAPVDRPICSAKPQAMQKAIVETTQPLAEVVAQIASTNIHHTNESDDDDEKKKKKKESLPNTAAATHHNEAAPQARDPHPTVPSCAPTFPTPVNGTLPTLRYDSDYGNLSDDDSDDDSVSVDASEDGSEDGSGVVSLNSNSDSSASSYVPFDSSLLTIGPSLHNGDDEASGEADDGESTSEGAVEETLGNDGKSNSFPNGGVAAATRTTRGDVFGKKKKYRSPKFIPPKTSGEAYLNATNNTVSSSSSSSSINGYYFSTKAKAIKPSSTLYLPSLPSDTIHLLSTYLTPTDLVHLSGTSRRMQACFNEVWKKVRMHSVKCCGEVMMAWIDVILYKTFKYLTSNILCASASLKQASGEHADARELAALYIKNGVPIYPAPMGHAYHTIVWRMGLEVKEMTGADGEEGENGEGISANNNATFVSAAQGPPTNDGKQKLTQLDPFYISHFNQNDMAWLNSNPSLSYVEEKSLFWKQKMGVPVESPPPSPDFGGRMRRRRHSLNANADALNANPDSIRENIARLIDDRSYPPNGGQRLRRSSFSGPSPNNMSPFSSRLSSPSLLKSKSPIKEEPKMTLRIHRHLADQHLFGLPAVNDENGGMNSGRMNLNADFYHPHWEKRLSFRHHWMMGGSEESAIPSSGGVAMVAPEESLLRLDTLDSAGSAATANGEVVAPWGEITRAHNTEVDIDETMYNPTADNPYRAAAYTMLIRCQSQIRHRRWHVQRGCQSSCPMCSLPTQTRGILGQF</sequence>
<feature type="region of interest" description="Disordered" evidence="1">
    <location>
        <begin position="1"/>
        <end position="47"/>
    </location>
</feature>
<dbReference type="HOGENOM" id="CLU_358849_0_0_1"/>
<dbReference type="KEGG" id="tps:THAPSDRAFT_25048"/>
<protein>
    <recommendedName>
        <fullName evidence="2">F-box domain-containing protein</fullName>
    </recommendedName>
</protein>
<dbReference type="RefSeq" id="XP_002294126.1">
    <property type="nucleotide sequence ID" value="XM_002294090.1"/>
</dbReference>
<dbReference type="SUPFAM" id="SSF81383">
    <property type="entry name" value="F-box domain"/>
    <property type="match status" value="1"/>
</dbReference>
<dbReference type="Proteomes" id="UP000001449">
    <property type="component" value="Chromosome 15"/>
</dbReference>
<gene>
    <name evidence="3" type="ORF">THAPSDRAFT_25048</name>
</gene>
<dbReference type="InterPro" id="IPR001810">
    <property type="entry name" value="F-box_dom"/>
</dbReference>
<evidence type="ECO:0000313" key="4">
    <source>
        <dbReference type="Proteomes" id="UP000001449"/>
    </source>
</evidence>
<name>B8CDC1_THAPS</name>
<dbReference type="PaxDb" id="35128-Thaps25048"/>
<evidence type="ECO:0000256" key="1">
    <source>
        <dbReference type="SAM" id="MobiDB-lite"/>
    </source>
</evidence>
<evidence type="ECO:0000313" key="3">
    <source>
        <dbReference type="EMBL" id="EED88481.1"/>
    </source>
</evidence>
<feature type="compositionally biased region" description="Acidic residues" evidence="1">
    <location>
        <begin position="204"/>
        <end position="215"/>
    </location>
</feature>
<dbReference type="AlphaFoldDB" id="B8CDC1"/>
<feature type="compositionally biased region" description="Low complexity" evidence="1">
    <location>
        <begin position="97"/>
        <end position="112"/>
    </location>
</feature>
<keyword evidence="4" id="KW-1185">Reference proteome</keyword>
<feature type="compositionally biased region" description="Low complexity" evidence="1">
    <location>
        <begin position="14"/>
        <end position="25"/>
    </location>
</feature>
<feature type="compositionally biased region" description="Polar residues" evidence="1">
    <location>
        <begin position="574"/>
        <end position="584"/>
    </location>
</feature>
<dbReference type="InParanoid" id="B8CDC1"/>
<feature type="region of interest" description="Disordered" evidence="1">
    <location>
        <begin position="558"/>
        <end position="604"/>
    </location>
</feature>
<dbReference type="PROSITE" id="PS50181">
    <property type="entry name" value="FBOX"/>
    <property type="match status" value="1"/>
</dbReference>
<dbReference type="EMBL" id="CM000650">
    <property type="protein sequence ID" value="EED88481.1"/>
    <property type="molecule type" value="Genomic_DNA"/>
</dbReference>
<feature type="domain" description="F-box" evidence="2">
    <location>
        <begin position="306"/>
        <end position="350"/>
    </location>
</feature>
<evidence type="ECO:0000259" key="2">
    <source>
        <dbReference type="PROSITE" id="PS50181"/>
    </source>
</evidence>
<reference evidence="3 4" key="1">
    <citation type="journal article" date="2004" name="Science">
        <title>The genome of the diatom Thalassiosira pseudonana: ecology, evolution, and metabolism.</title>
        <authorList>
            <person name="Armbrust E.V."/>
            <person name="Berges J.A."/>
            <person name="Bowler C."/>
            <person name="Green B.R."/>
            <person name="Martinez D."/>
            <person name="Putnam N.H."/>
            <person name="Zhou S."/>
            <person name="Allen A.E."/>
            <person name="Apt K.E."/>
            <person name="Bechner M."/>
            <person name="Brzezinski M.A."/>
            <person name="Chaal B.K."/>
            <person name="Chiovitti A."/>
            <person name="Davis A.K."/>
            <person name="Demarest M.S."/>
            <person name="Detter J.C."/>
            <person name="Glavina T."/>
            <person name="Goodstein D."/>
            <person name="Hadi M.Z."/>
            <person name="Hellsten U."/>
            <person name="Hildebrand M."/>
            <person name="Jenkins B.D."/>
            <person name="Jurka J."/>
            <person name="Kapitonov V.V."/>
            <person name="Kroger N."/>
            <person name="Lau W.W."/>
            <person name="Lane T.W."/>
            <person name="Larimer F.W."/>
            <person name="Lippmeier J.C."/>
            <person name="Lucas S."/>
            <person name="Medina M."/>
            <person name="Montsant A."/>
            <person name="Obornik M."/>
            <person name="Parker M.S."/>
            <person name="Palenik B."/>
            <person name="Pazour G.J."/>
            <person name="Richardson P.M."/>
            <person name="Rynearson T.A."/>
            <person name="Saito M.A."/>
            <person name="Schwartz D.C."/>
            <person name="Thamatrakoln K."/>
            <person name="Valentin K."/>
            <person name="Vardi A."/>
            <person name="Wilkerson F.P."/>
            <person name="Rokhsar D.S."/>
        </authorList>
    </citation>
    <scope>NUCLEOTIDE SEQUENCE [LARGE SCALE GENOMIC DNA]</scope>
    <source>
        <strain evidence="3 4">CCMP1335</strain>
    </source>
</reference>
<dbReference type="GeneID" id="7443960"/>
<feature type="compositionally biased region" description="Low complexity" evidence="1">
    <location>
        <begin position="585"/>
        <end position="600"/>
    </location>
</feature>
<dbReference type="eggNOG" id="KOG2502">
    <property type="taxonomic scope" value="Eukaryota"/>
</dbReference>
<dbReference type="CDD" id="cd09917">
    <property type="entry name" value="F-box_SF"/>
    <property type="match status" value="1"/>
</dbReference>
<proteinExistence type="predicted"/>
<feature type="compositionally biased region" description="Acidic residues" evidence="1">
    <location>
        <begin position="147"/>
        <end position="166"/>
    </location>
</feature>
<reference evidence="3 4" key="2">
    <citation type="journal article" date="2008" name="Nature">
        <title>The Phaeodactylum genome reveals the evolutionary history of diatom genomes.</title>
        <authorList>
            <person name="Bowler C."/>
            <person name="Allen A.E."/>
            <person name="Badger J.H."/>
            <person name="Grimwood J."/>
            <person name="Jabbari K."/>
            <person name="Kuo A."/>
            <person name="Maheswari U."/>
            <person name="Martens C."/>
            <person name="Maumus F."/>
            <person name="Otillar R.P."/>
            <person name="Rayko E."/>
            <person name="Salamov A."/>
            <person name="Vandepoele K."/>
            <person name="Beszteri B."/>
            <person name="Gruber A."/>
            <person name="Heijde M."/>
            <person name="Katinka M."/>
            <person name="Mock T."/>
            <person name="Valentin K."/>
            <person name="Verret F."/>
            <person name="Berges J.A."/>
            <person name="Brownlee C."/>
            <person name="Cadoret J.P."/>
            <person name="Chiovitti A."/>
            <person name="Choi C.J."/>
            <person name="Coesel S."/>
            <person name="De Martino A."/>
            <person name="Detter J.C."/>
            <person name="Durkin C."/>
            <person name="Falciatore A."/>
            <person name="Fournet J."/>
            <person name="Haruta M."/>
            <person name="Huysman M.J."/>
            <person name="Jenkins B.D."/>
            <person name="Jiroutova K."/>
            <person name="Jorgensen R.E."/>
            <person name="Joubert Y."/>
            <person name="Kaplan A."/>
            <person name="Kroger N."/>
            <person name="Kroth P.G."/>
            <person name="La Roche J."/>
            <person name="Lindquist E."/>
            <person name="Lommer M."/>
            <person name="Martin-Jezequel V."/>
            <person name="Lopez P.J."/>
            <person name="Lucas S."/>
            <person name="Mangogna M."/>
            <person name="McGinnis K."/>
            <person name="Medlin L.K."/>
            <person name="Montsant A."/>
            <person name="Oudot-Le Secq M.P."/>
            <person name="Napoli C."/>
            <person name="Obornik M."/>
            <person name="Parker M.S."/>
            <person name="Petit J.L."/>
            <person name="Porcel B.M."/>
            <person name="Poulsen N."/>
            <person name="Robison M."/>
            <person name="Rychlewski L."/>
            <person name="Rynearson T.A."/>
            <person name="Schmutz J."/>
            <person name="Shapiro H."/>
            <person name="Siaut M."/>
            <person name="Stanley M."/>
            <person name="Sussman M.R."/>
            <person name="Taylor A.R."/>
            <person name="Vardi A."/>
            <person name="von Dassow P."/>
            <person name="Vyverman W."/>
            <person name="Willis A."/>
            <person name="Wyrwicz L.S."/>
            <person name="Rokhsar D.S."/>
            <person name="Weissenbach J."/>
            <person name="Armbrust E.V."/>
            <person name="Green B.R."/>
            <person name="Van de Peer Y."/>
            <person name="Grigoriev I.V."/>
        </authorList>
    </citation>
    <scope>NUCLEOTIDE SEQUENCE [LARGE SCALE GENOMIC DNA]</scope>
    <source>
        <strain evidence="3 4">CCMP1335</strain>
    </source>
</reference>
<organism evidence="3 4">
    <name type="scientific">Thalassiosira pseudonana</name>
    <name type="common">Marine diatom</name>
    <name type="synonym">Cyclotella nana</name>
    <dbReference type="NCBI Taxonomy" id="35128"/>
    <lineage>
        <taxon>Eukaryota</taxon>
        <taxon>Sar</taxon>
        <taxon>Stramenopiles</taxon>
        <taxon>Ochrophyta</taxon>
        <taxon>Bacillariophyta</taxon>
        <taxon>Coscinodiscophyceae</taxon>
        <taxon>Thalassiosirophycidae</taxon>
        <taxon>Thalassiosirales</taxon>
        <taxon>Thalassiosiraceae</taxon>
        <taxon>Thalassiosira</taxon>
    </lineage>
</organism>
<feature type="region of interest" description="Disordered" evidence="1">
    <location>
        <begin position="69"/>
        <end position="242"/>
    </location>
</feature>
<dbReference type="InterPro" id="IPR036047">
    <property type="entry name" value="F-box-like_dom_sf"/>
</dbReference>